<dbReference type="OrthoDB" id="1563002at2759"/>
<comment type="caution">
    <text evidence="1">The sequence shown here is derived from an EMBL/GenBank/DDBJ whole genome shotgun (WGS) entry which is preliminary data.</text>
</comment>
<name>A0A9J6B445_SOLCO</name>
<dbReference type="PANTHER" id="PTHR22767:SF2">
    <property type="entry name" value="N(ALPHA)-ACETYLTRANSFERASE 15_16, ISOFORM A"/>
    <property type="match status" value="1"/>
</dbReference>
<dbReference type="Proteomes" id="UP000824120">
    <property type="component" value="Chromosome 1"/>
</dbReference>
<dbReference type="EMBL" id="JACXVP010000001">
    <property type="protein sequence ID" value="KAG5631362.1"/>
    <property type="molecule type" value="Genomic_DNA"/>
</dbReference>
<accession>A0A9J6B445</accession>
<dbReference type="SUPFAM" id="SSF48452">
    <property type="entry name" value="TPR-like"/>
    <property type="match status" value="1"/>
</dbReference>
<keyword evidence="2" id="KW-1185">Reference proteome</keyword>
<gene>
    <name evidence="1" type="ORF">H5410_003079</name>
</gene>
<dbReference type="AlphaFoldDB" id="A0A9J6B445"/>
<reference evidence="1 2" key="1">
    <citation type="submission" date="2020-09" db="EMBL/GenBank/DDBJ databases">
        <title>De no assembly of potato wild relative species, Solanum commersonii.</title>
        <authorList>
            <person name="Cho K."/>
        </authorList>
    </citation>
    <scope>NUCLEOTIDE SEQUENCE [LARGE SCALE GENOMIC DNA]</scope>
    <source>
        <strain evidence="1">LZ3.2</strain>
        <tissue evidence="1">Leaf</tissue>
    </source>
</reference>
<dbReference type="GO" id="GO:0005737">
    <property type="term" value="C:cytoplasm"/>
    <property type="evidence" value="ECO:0007669"/>
    <property type="project" value="TreeGrafter"/>
</dbReference>
<dbReference type="PANTHER" id="PTHR22767">
    <property type="entry name" value="N-TERMINAL ACETYLTRANSFERASE-RELATED"/>
    <property type="match status" value="1"/>
</dbReference>
<organism evidence="1 2">
    <name type="scientific">Solanum commersonii</name>
    <name type="common">Commerson's wild potato</name>
    <name type="synonym">Commerson's nightshade</name>
    <dbReference type="NCBI Taxonomy" id="4109"/>
    <lineage>
        <taxon>Eukaryota</taxon>
        <taxon>Viridiplantae</taxon>
        <taxon>Streptophyta</taxon>
        <taxon>Embryophyta</taxon>
        <taxon>Tracheophyta</taxon>
        <taxon>Spermatophyta</taxon>
        <taxon>Magnoliopsida</taxon>
        <taxon>eudicotyledons</taxon>
        <taxon>Gunneridae</taxon>
        <taxon>Pentapetalae</taxon>
        <taxon>asterids</taxon>
        <taxon>lamiids</taxon>
        <taxon>Solanales</taxon>
        <taxon>Solanaceae</taxon>
        <taxon>Solanoideae</taxon>
        <taxon>Solaneae</taxon>
        <taxon>Solanum</taxon>
    </lineage>
</organism>
<dbReference type="Gene3D" id="1.25.40.1040">
    <property type="match status" value="2"/>
</dbReference>
<protein>
    <submittedName>
        <fullName evidence="1">Uncharacterized protein</fullName>
    </submittedName>
</protein>
<evidence type="ECO:0000313" key="1">
    <source>
        <dbReference type="EMBL" id="KAG5631362.1"/>
    </source>
</evidence>
<proteinExistence type="predicted"/>
<evidence type="ECO:0000313" key="2">
    <source>
        <dbReference type="Proteomes" id="UP000824120"/>
    </source>
</evidence>
<dbReference type="InterPro" id="IPR011990">
    <property type="entry name" value="TPR-like_helical_dom_sf"/>
</dbReference>
<sequence>MSIFHAFSLDNTGIIINVAFGDAIDIWAIDKIPTFFVDCHFFWIDAIVYFVLWLPETLSMKGLTFNCMDRKSEAYELVRLGLKAMQKAIKCYRNALRIDPDNIEILRDLSLLQVGLFWQNTSRGLLYINQQLKQLKLRRRQARGAFVPICTTFDPFSALHLI</sequence>